<keyword evidence="3" id="KW-1185">Reference proteome</keyword>
<dbReference type="InterPro" id="IPR041664">
    <property type="entry name" value="AAA_16"/>
</dbReference>
<evidence type="ECO:0000313" key="2">
    <source>
        <dbReference type="EMBL" id="KAL0479441.1"/>
    </source>
</evidence>
<evidence type="ECO:0000259" key="1">
    <source>
        <dbReference type="Pfam" id="PF13191"/>
    </source>
</evidence>
<dbReference type="Proteomes" id="UP001431209">
    <property type="component" value="Unassembled WGS sequence"/>
</dbReference>
<accession>A0AAW2YPQ2</accession>
<dbReference type="AlphaFoldDB" id="A0AAW2YPQ2"/>
<sequence>MFRTLLGAGRRKFIQTKTFRRYSKKETPKEAINDVQQSIQKIATILSAVGYGVLNAYYAYDQYRDLPRVIEAIENGPNVEDTCDMKIVDKKVDSIRRDEQVNELKKLLKASKDHNSLISVIVGYQGVGKSSLIREAIHSLKDRRRIVLIKFDDNHSSGENTVVEQIAQAVNYTPFVPQEVKSNFSYWLSKISFSHTDREQSLSEMFNILSSICSQLKEKDPSQTPLFIFDNVNCIAQNSPKDLKSMMGFAKKGAIQGDWSVIFLCDKSQSDILYSASGSHYISSHVVTVDDVSESDVKDYIMRQMTFNKINVTPEQIDRITSRVTGGHLATVHRVVEDLKMLQHKGEPINNFAQSEVDSGSSTLSKFAYYKRDSDVLTLSVWDLLFDICRHPDKKLDEGEAWNILNRRLDCKHVTDELMSELQKIDILKDAGGISIKKRIVQSYVEDLMNK</sequence>
<dbReference type="PANTHER" id="PTHR34301">
    <property type="entry name" value="DNA-BINDING PROTEIN-RELATED"/>
    <property type="match status" value="1"/>
</dbReference>
<name>A0AAW2YPQ2_9EUKA</name>
<dbReference type="SUPFAM" id="SSF52540">
    <property type="entry name" value="P-loop containing nucleoside triphosphate hydrolases"/>
    <property type="match status" value="1"/>
</dbReference>
<dbReference type="Pfam" id="PF13191">
    <property type="entry name" value="AAA_16"/>
    <property type="match status" value="1"/>
</dbReference>
<dbReference type="InterPro" id="IPR027417">
    <property type="entry name" value="P-loop_NTPase"/>
</dbReference>
<dbReference type="PANTHER" id="PTHR34301:SF8">
    <property type="entry name" value="ATPASE DOMAIN-CONTAINING PROTEIN"/>
    <property type="match status" value="1"/>
</dbReference>
<proteinExistence type="predicted"/>
<dbReference type="EMBL" id="JAOPGA020000556">
    <property type="protein sequence ID" value="KAL0479441.1"/>
    <property type="molecule type" value="Genomic_DNA"/>
</dbReference>
<evidence type="ECO:0000313" key="3">
    <source>
        <dbReference type="Proteomes" id="UP001431209"/>
    </source>
</evidence>
<reference evidence="2 3" key="1">
    <citation type="submission" date="2024-03" db="EMBL/GenBank/DDBJ databases">
        <title>The Acrasis kona genome and developmental transcriptomes reveal deep origins of eukaryotic multicellular pathways.</title>
        <authorList>
            <person name="Sheikh S."/>
            <person name="Fu C.-J."/>
            <person name="Brown M.W."/>
            <person name="Baldauf S.L."/>
        </authorList>
    </citation>
    <scope>NUCLEOTIDE SEQUENCE [LARGE SCALE GENOMIC DNA]</scope>
    <source>
        <strain evidence="2 3">ATCC MYA-3509</strain>
    </source>
</reference>
<protein>
    <recommendedName>
        <fullName evidence="1">Orc1-like AAA ATPase domain-containing protein</fullName>
    </recommendedName>
</protein>
<organism evidence="2 3">
    <name type="scientific">Acrasis kona</name>
    <dbReference type="NCBI Taxonomy" id="1008807"/>
    <lineage>
        <taxon>Eukaryota</taxon>
        <taxon>Discoba</taxon>
        <taxon>Heterolobosea</taxon>
        <taxon>Tetramitia</taxon>
        <taxon>Eutetramitia</taxon>
        <taxon>Acrasidae</taxon>
        <taxon>Acrasis</taxon>
    </lineage>
</organism>
<feature type="domain" description="Orc1-like AAA ATPase" evidence="1">
    <location>
        <begin position="96"/>
        <end position="232"/>
    </location>
</feature>
<gene>
    <name evidence="2" type="ORF">AKO1_007679</name>
</gene>
<dbReference type="Gene3D" id="3.40.50.300">
    <property type="entry name" value="P-loop containing nucleotide triphosphate hydrolases"/>
    <property type="match status" value="1"/>
</dbReference>
<comment type="caution">
    <text evidence="2">The sequence shown here is derived from an EMBL/GenBank/DDBJ whole genome shotgun (WGS) entry which is preliminary data.</text>
</comment>